<comment type="caution">
    <text evidence="3">The sequence shown here is derived from an EMBL/GenBank/DDBJ whole genome shotgun (WGS) entry which is preliminary data.</text>
</comment>
<gene>
    <name evidence="3" type="ORF">BV95_03044</name>
</gene>
<feature type="domain" description="Spore coat protein U/FanG" evidence="2">
    <location>
        <begin position="22"/>
        <end position="154"/>
    </location>
</feature>
<dbReference type="Proteomes" id="UP000028411">
    <property type="component" value="Unassembled WGS sequence"/>
</dbReference>
<dbReference type="PANTHER" id="PTHR37089">
    <property type="entry name" value="PROTEIN U-RELATED"/>
    <property type="match status" value="1"/>
</dbReference>
<evidence type="ECO:0000259" key="2">
    <source>
        <dbReference type="Pfam" id="PF05229"/>
    </source>
</evidence>
<sequence length="157" mass="15664">MKPVGYMLAALAAMAVATPARACTLCTCSASTTGISFGGYDPTSPVPKDGAGSVTLSCTGLVSLAGTIDIAISPGSSGDALARRMTQGGAALNYNLYTSASRTTVWGTGSGGTGIVSAPLNGLLSFSQTVQVYGQIPAGQWPQAGPYSDSVIVTITY</sequence>
<feature type="signal peptide" evidence="1">
    <location>
        <begin position="1"/>
        <end position="22"/>
    </location>
</feature>
<evidence type="ECO:0000313" key="4">
    <source>
        <dbReference type="Proteomes" id="UP000028411"/>
    </source>
</evidence>
<accession>A0A081RBW0</accession>
<dbReference type="InterPro" id="IPR053167">
    <property type="entry name" value="Spore_coat_component"/>
</dbReference>
<dbReference type="AlphaFoldDB" id="A0A081RBW0"/>
<dbReference type="eggNOG" id="COG5430">
    <property type="taxonomic scope" value="Bacteria"/>
</dbReference>
<dbReference type="PANTHER" id="PTHR37089:SF3">
    <property type="entry name" value="EXPORTED PROTEIN"/>
    <property type="match status" value="1"/>
</dbReference>
<dbReference type="EMBL" id="JFHR01000037">
    <property type="protein sequence ID" value="KEQ52683.1"/>
    <property type="molecule type" value="Genomic_DNA"/>
</dbReference>
<protein>
    <submittedName>
        <fullName evidence="3">Putative secreted pili protein</fullName>
    </submittedName>
</protein>
<dbReference type="RefSeq" id="WP_037453581.1">
    <property type="nucleotide sequence ID" value="NZ_JFHR01000037.1"/>
</dbReference>
<dbReference type="SMART" id="SM00972">
    <property type="entry name" value="SCPU"/>
    <property type="match status" value="1"/>
</dbReference>
<proteinExistence type="predicted"/>
<name>A0A081RBW0_SPHCR</name>
<feature type="chain" id="PRO_5001763127" evidence="1">
    <location>
        <begin position="23"/>
        <end position="157"/>
    </location>
</feature>
<reference evidence="3 4" key="1">
    <citation type="submission" date="2014-02" db="EMBL/GenBank/DDBJ databases">
        <title>Whole genome sequence of Sphingobium chlorophenolicum NBRC 16172.</title>
        <authorList>
            <person name="Gan H.M."/>
            <person name="Gan H.Y."/>
            <person name="Chew T.H."/>
            <person name="Savka M.A."/>
        </authorList>
    </citation>
    <scope>NUCLEOTIDE SEQUENCE [LARGE SCALE GENOMIC DNA]</scope>
    <source>
        <strain evidence="3 4">NBRC 16172</strain>
    </source>
</reference>
<evidence type="ECO:0000256" key="1">
    <source>
        <dbReference type="SAM" id="SignalP"/>
    </source>
</evidence>
<dbReference type="InterPro" id="IPR007893">
    <property type="entry name" value="Spore_coat_U/FanG"/>
</dbReference>
<dbReference type="PATRIC" id="fig|46429.4.peg.3017"/>
<organism evidence="3 4">
    <name type="scientific">Sphingobium chlorophenolicum</name>
    <dbReference type="NCBI Taxonomy" id="46429"/>
    <lineage>
        <taxon>Bacteria</taxon>
        <taxon>Pseudomonadati</taxon>
        <taxon>Pseudomonadota</taxon>
        <taxon>Alphaproteobacteria</taxon>
        <taxon>Sphingomonadales</taxon>
        <taxon>Sphingomonadaceae</taxon>
        <taxon>Sphingobium</taxon>
    </lineage>
</organism>
<dbReference type="OrthoDB" id="582666at2"/>
<keyword evidence="1" id="KW-0732">Signal</keyword>
<dbReference type="Pfam" id="PF05229">
    <property type="entry name" value="SCPU"/>
    <property type="match status" value="1"/>
</dbReference>
<evidence type="ECO:0000313" key="3">
    <source>
        <dbReference type="EMBL" id="KEQ52683.1"/>
    </source>
</evidence>